<feature type="domain" description="NACHT" evidence="1">
    <location>
        <begin position="384"/>
        <end position="517"/>
    </location>
</feature>
<dbReference type="Proteomes" id="UP000255103">
    <property type="component" value="Unassembled WGS sequence"/>
</dbReference>
<accession>A0A377JV47</accession>
<dbReference type="Pfam" id="PF05729">
    <property type="entry name" value="NACHT"/>
    <property type="match status" value="1"/>
</dbReference>
<dbReference type="PROSITE" id="PS50837">
    <property type="entry name" value="NACHT"/>
    <property type="match status" value="1"/>
</dbReference>
<reference evidence="2 3" key="1">
    <citation type="submission" date="2018-06" db="EMBL/GenBank/DDBJ databases">
        <authorList>
            <consortium name="Pathogen Informatics"/>
            <person name="Doyle S."/>
        </authorList>
    </citation>
    <scope>NUCLEOTIDE SEQUENCE [LARGE SCALE GENOMIC DNA]</scope>
    <source>
        <strain evidence="2 3">NCTC12219</strain>
    </source>
</reference>
<dbReference type="InterPro" id="IPR007111">
    <property type="entry name" value="NACHT_NTPase"/>
</dbReference>
<organism evidence="2 3">
    <name type="scientific">Helicobacter cinaedi</name>
    <dbReference type="NCBI Taxonomy" id="213"/>
    <lineage>
        <taxon>Bacteria</taxon>
        <taxon>Pseudomonadati</taxon>
        <taxon>Campylobacterota</taxon>
        <taxon>Epsilonproteobacteria</taxon>
        <taxon>Campylobacterales</taxon>
        <taxon>Helicobacteraceae</taxon>
        <taxon>Helicobacter</taxon>
    </lineage>
</organism>
<dbReference type="Gene3D" id="3.40.50.300">
    <property type="entry name" value="P-loop containing nucleotide triphosphate hydrolases"/>
    <property type="match status" value="1"/>
</dbReference>
<name>A0A377JV47_9HELI</name>
<dbReference type="EMBL" id="UGHX01000001">
    <property type="protein sequence ID" value="STP11145.1"/>
    <property type="molecule type" value="Genomic_DNA"/>
</dbReference>
<dbReference type="SUPFAM" id="SSF52540">
    <property type="entry name" value="P-loop containing nucleoside triphosphate hydrolases"/>
    <property type="match status" value="1"/>
</dbReference>
<evidence type="ECO:0000313" key="2">
    <source>
        <dbReference type="EMBL" id="STP11145.1"/>
    </source>
</evidence>
<proteinExistence type="predicted"/>
<dbReference type="InterPro" id="IPR038461">
    <property type="entry name" value="Schlafen_AlbA_2_dom_sf"/>
</dbReference>
<sequence length="1031" mass="121731">MDIENLLKMGKESEWLEFKEYWYWDADGQMEQKQLGEFLKDFVALFNAMEQENRYLIIGVQDECGQNPLKHRPFYIDRKGNKIRCFENIELFHNKIVDWLSSQFIAYDTRSNKQLDMQSLETKRLIKNSFLINKKNDILIFIIKQTPFLLEIKNELQSKSNSGISTQKKGFYSRGYMQNSKQIGVVILSYDEITSLMKQRSSTRYPHVVEPISIERIIEAYVHTFYLSASFDIEPLTKQKFHNYQLHKVSIKINEHTKPIEFKFIYFSRKTSQEKSINEIYDNKLLTNEDVCFLILDRHNDKGEPISKLKIENSIKEKFSNKVDIKVYHINEFIVDVLGEKIFKVENIFFDKNGMPEFIVPNIKDSSKQATFAMSEWLEEENYPLIVIDGIGGIGKTTMVENFLVSLKQKRVGYKYILFVKSEEIVQSIQGDTAQSIEHIFDFYKIFIKNKALKNEHCLTQKAFELVLGNGNLLLVLDGLDEVIANLGNRFKFKDFIESILLNCSEFNKTKVIVTCRDYFWNREEFDDDRIKTISLKEFDKKQVESYFQKVFAGKKDENLLIQTAMKEAQELAIDKENKLYIPFVLHMIQTGIKLELFTNEPEEPQSIFLLSKNSHLKHRLDYIIGRLCERETYKLKLLKTIDHQIQIFIKIAVEYGGAVSTQHLENIIKSEGFKIDIIEKFKGHPLLEYDNIKDMLTFKYGDVLKDFFYSIAIVHELKKYQIKEMDSKIQQVILRIEYRDEFAMEIVNRLDEHTIKGEFNIEELKLSFMDFLELIEKNSLEEKISLKEEEKLRRLSSKIFVLIVMLSKSQTEEDRTCLLQELYLKPSPKEISFLSLIDVASPNQQERFSFDFSNLTMNYCYFSNYDYFVRNKFNQNTIFKNTIIKTGLYKNNEEKTQLCLENFKHNCEISKEILTLLNNKKNKQNNKNTKLREIIKNILRAFYKNGSFHLQNCSEIDKKFSNLDARDVLNMLLEHNIIIKTEIDGIKRKDKQCYNIANQFCMAYKIFEEPTLNIEFEEIVNTCIVSKQNI</sequence>
<gene>
    <name evidence="2" type="ORF">NCTC12219_01028</name>
</gene>
<dbReference type="Gene3D" id="3.30.950.30">
    <property type="entry name" value="Schlafen, AAA domain"/>
    <property type="match status" value="1"/>
</dbReference>
<dbReference type="InterPro" id="IPR027417">
    <property type="entry name" value="P-loop_NTPase"/>
</dbReference>
<dbReference type="AlphaFoldDB" id="A0A377JV47"/>
<evidence type="ECO:0000259" key="1">
    <source>
        <dbReference type="PROSITE" id="PS50837"/>
    </source>
</evidence>
<dbReference type="RefSeq" id="WP_115721820.1">
    <property type="nucleotide sequence ID" value="NZ_UGHX01000001.1"/>
</dbReference>
<evidence type="ECO:0000313" key="3">
    <source>
        <dbReference type="Proteomes" id="UP000255103"/>
    </source>
</evidence>
<protein>
    <submittedName>
        <fullName evidence="2">Predicted NTPase (NACHT family)</fullName>
    </submittedName>
</protein>